<feature type="compositionally biased region" description="Basic residues" evidence="1">
    <location>
        <begin position="73"/>
        <end position="84"/>
    </location>
</feature>
<evidence type="ECO:0000313" key="2">
    <source>
        <dbReference type="EMBL" id="EFN50415.1"/>
    </source>
</evidence>
<reference evidence="2 3" key="1">
    <citation type="journal article" date="2010" name="Plant Cell">
        <title>The Chlorella variabilis NC64A genome reveals adaptation to photosymbiosis, coevolution with viruses, and cryptic sex.</title>
        <authorList>
            <person name="Blanc G."/>
            <person name="Duncan G."/>
            <person name="Agarkova I."/>
            <person name="Borodovsky M."/>
            <person name="Gurnon J."/>
            <person name="Kuo A."/>
            <person name="Lindquist E."/>
            <person name="Lucas S."/>
            <person name="Pangilinan J."/>
            <person name="Polle J."/>
            <person name="Salamov A."/>
            <person name="Terry A."/>
            <person name="Yamada T."/>
            <person name="Dunigan D.D."/>
            <person name="Grigoriev I.V."/>
            <person name="Claverie J.M."/>
            <person name="Van Etten J.L."/>
        </authorList>
    </citation>
    <scope>NUCLEOTIDE SEQUENCE [LARGE SCALE GENOMIC DNA]</scope>
    <source>
        <strain evidence="2 3">NC64A</strain>
    </source>
</reference>
<proteinExistence type="predicted"/>
<organism evidence="3">
    <name type="scientific">Chlorella variabilis</name>
    <name type="common">Green alga</name>
    <dbReference type="NCBI Taxonomy" id="554065"/>
    <lineage>
        <taxon>Eukaryota</taxon>
        <taxon>Viridiplantae</taxon>
        <taxon>Chlorophyta</taxon>
        <taxon>core chlorophytes</taxon>
        <taxon>Trebouxiophyceae</taxon>
        <taxon>Chlorellales</taxon>
        <taxon>Chlorellaceae</taxon>
        <taxon>Chlorella clade</taxon>
        <taxon>Chlorella</taxon>
    </lineage>
</organism>
<gene>
    <name evidence="2" type="ORF">CHLNCDRAFT_144655</name>
</gene>
<dbReference type="GeneID" id="17349848"/>
<evidence type="ECO:0000313" key="3">
    <source>
        <dbReference type="Proteomes" id="UP000008141"/>
    </source>
</evidence>
<feature type="region of interest" description="Disordered" evidence="1">
    <location>
        <begin position="61"/>
        <end position="97"/>
    </location>
</feature>
<keyword evidence="3" id="KW-1185">Reference proteome</keyword>
<protein>
    <submittedName>
        <fullName evidence="2">Expressed protein</fullName>
    </submittedName>
</protein>
<dbReference type="KEGG" id="cvr:CHLNCDRAFT_144655"/>
<dbReference type="AlphaFoldDB" id="E1ZUT0"/>
<name>E1ZUT0_CHLVA</name>
<dbReference type="RefSeq" id="XP_005842547.1">
    <property type="nucleotide sequence ID" value="XM_005842490.1"/>
</dbReference>
<dbReference type="Proteomes" id="UP000008141">
    <property type="component" value="Unassembled WGS sequence"/>
</dbReference>
<dbReference type="EMBL" id="GL434240">
    <property type="protein sequence ID" value="EFN50415.1"/>
    <property type="molecule type" value="Genomic_DNA"/>
</dbReference>
<evidence type="ECO:0000256" key="1">
    <source>
        <dbReference type="SAM" id="MobiDB-lite"/>
    </source>
</evidence>
<dbReference type="InParanoid" id="E1ZUT0"/>
<accession>E1ZUT0</accession>
<sequence>MAAAPRSGALQRLGGGIVDVRRWHLAAASLLAATVVSGAVRLVRDLRDEAVQQKRRLLWKMANSSSSTAPRARQPKAPRLRCRPQPRATPAPHTSSR</sequence>